<organism evidence="2 3">
    <name type="scientific">Caerostris extrusa</name>
    <name type="common">Bark spider</name>
    <name type="synonym">Caerostris bankana</name>
    <dbReference type="NCBI Taxonomy" id="172846"/>
    <lineage>
        <taxon>Eukaryota</taxon>
        <taxon>Metazoa</taxon>
        <taxon>Ecdysozoa</taxon>
        <taxon>Arthropoda</taxon>
        <taxon>Chelicerata</taxon>
        <taxon>Arachnida</taxon>
        <taxon>Araneae</taxon>
        <taxon>Araneomorphae</taxon>
        <taxon>Entelegynae</taxon>
        <taxon>Araneoidea</taxon>
        <taxon>Araneidae</taxon>
        <taxon>Caerostris</taxon>
    </lineage>
</organism>
<reference evidence="2 3" key="1">
    <citation type="submission" date="2021-06" db="EMBL/GenBank/DDBJ databases">
        <title>Caerostris extrusa draft genome.</title>
        <authorList>
            <person name="Kono N."/>
            <person name="Arakawa K."/>
        </authorList>
    </citation>
    <scope>NUCLEOTIDE SEQUENCE [LARGE SCALE GENOMIC DNA]</scope>
</reference>
<name>A0AAV4UAD1_CAEEX</name>
<dbReference type="Proteomes" id="UP001054945">
    <property type="component" value="Unassembled WGS sequence"/>
</dbReference>
<accession>A0AAV4UAD1</accession>
<proteinExistence type="predicted"/>
<gene>
    <name evidence="2" type="ORF">CEXT_39651</name>
</gene>
<comment type="caution">
    <text evidence="2">The sequence shown here is derived from an EMBL/GenBank/DDBJ whole genome shotgun (WGS) entry which is preliminary data.</text>
</comment>
<evidence type="ECO:0000313" key="3">
    <source>
        <dbReference type="Proteomes" id="UP001054945"/>
    </source>
</evidence>
<feature type="compositionally biased region" description="Basic and acidic residues" evidence="1">
    <location>
        <begin position="61"/>
        <end position="78"/>
    </location>
</feature>
<evidence type="ECO:0000256" key="1">
    <source>
        <dbReference type="SAM" id="MobiDB-lite"/>
    </source>
</evidence>
<protein>
    <submittedName>
        <fullName evidence="2">Uncharacterized protein</fullName>
    </submittedName>
</protein>
<dbReference type="AlphaFoldDB" id="A0AAV4UAD1"/>
<dbReference type="EMBL" id="BPLR01012543">
    <property type="protein sequence ID" value="GIY54714.1"/>
    <property type="molecule type" value="Genomic_DNA"/>
</dbReference>
<sequence>MQLDSLKPHSRSMCYLYQDGGYLYVLVACSTVVSNKKPSSLLCRKKISTPLFRESVASENGFEKERKQQNKDSTYECPKSERNFDKAARIVGALRQNFH</sequence>
<evidence type="ECO:0000313" key="2">
    <source>
        <dbReference type="EMBL" id="GIY54714.1"/>
    </source>
</evidence>
<feature type="region of interest" description="Disordered" evidence="1">
    <location>
        <begin position="59"/>
        <end position="78"/>
    </location>
</feature>
<keyword evidence="3" id="KW-1185">Reference proteome</keyword>